<keyword evidence="3" id="KW-1185">Reference proteome</keyword>
<reference evidence="2" key="1">
    <citation type="journal article" date="2023" name="Mol. Phylogenet. Evol.">
        <title>Genome-scale phylogeny and comparative genomics of the fungal order Sordariales.</title>
        <authorList>
            <person name="Hensen N."/>
            <person name="Bonometti L."/>
            <person name="Westerberg I."/>
            <person name="Brannstrom I.O."/>
            <person name="Guillou S."/>
            <person name="Cros-Aarteil S."/>
            <person name="Calhoun S."/>
            <person name="Haridas S."/>
            <person name="Kuo A."/>
            <person name="Mondo S."/>
            <person name="Pangilinan J."/>
            <person name="Riley R."/>
            <person name="LaButti K."/>
            <person name="Andreopoulos B."/>
            <person name="Lipzen A."/>
            <person name="Chen C."/>
            <person name="Yan M."/>
            <person name="Daum C."/>
            <person name="Ng V."/>
            <person name="Clum A."/>
            <person name="Steindorff A."/>
            <person name="Ohm R.A."/>
            <person name="Martin F."/>
            <person name="Silar P."/>
            <person name="Natvig D.O."/>
            <person name="Lalanne C."/>
            <person name="Gautier V."/>
            <person name="Ament-Velasquez S.L."/>
            <person name="Kruys A."/>
            <person name="Hutchinson M.I."/>
            <person name="Powell A.J."/>
            <person name="Barry K."/>
            <person name="Miller A.N."/>
            <person name="Grigoriev I.V."/>
            <person name="Debuchy R."/>
            <person name="Gladieux P."/>
            <person name="Hiltunen Thoren M."/>
            <person name="Johannesson H."/>
        </authorList>
    </citation>
    <scope>NUCLEOTIDE SEQUENCE</scope>
    <source>
        <strain evidence="2">CBS 990.96</strain>
    </source>
</reference>
<evidence type="ECO:0000313" key="3">
    <source>
        <dbReference type="Proteomes" id="UP001301958"/>
    </source>
</evidence>
<reference evidence="2" key="2">
    <citation type="submission" date="2023-05" db="EMBL/GenBank/DDBJ databases">
        <authorList>
            <consortium name="Lawrence Berkeley National Laboratory"/>
            <person name="Steindorff A."/>
            <person name="Hensen N."/>
            <person name="Bonometti L."/>
            <person name="Westerberg I."/>
            <person name="Brannstrom I.O."/>
            <person name="Guillou S."/>
            <person name="Cros-Aarteil S."/>
            <person name="Calhoun S."/>
            <person name="Haridas S."/>
            <person name="Kuo A."/>
            <person name="Mondo S."/>
            <person name="Pangilinan J."/>
            <person name="Riley R."/>
            <person name="Labutti K."/>
            <person name="Andreopoulos B."/>
            <person name="Lipzen A."/>
            <person name="Chen C."/>
            <person name="Yanf M."/>
            <person name="Daum C."/>
            <person name="Ng V."/>
            <person name="Clum A."/>
            <person name="Ohm R."/>
            <person name="Martin F."/>
            <person name="Silar P."/>
            <person name="Natvig D."/>
            <person name="Lalanne C."/>
            <person name="Gautier V."/>
            <person name="Ament-Velasquez S.L."/>
            <person name="Kruys A."/>
            <person name="Hutchinson M.I."/>
            <person name="Powell A.J."/>
            <person name="Barry K."/>
            <person name="Miller A.N."/>
            <person name="Grigoriev I.V."/>
            <person name="Debuchy R."/>
            <person name="Gladieux P."/>
            <person name="Thoren M.H."/>
            <person name="Johannesson H."/>
        </authorList>
    </citation>
    <scope>NUCLEOTIDE SEQUENCE</scope>
    <source>
        <strain evidence="2">CBS 990.96</strain>
    </source>
</reference>
<organism evidence="2 3">
    <name type="scientific">Podospora fimiseda</name>
    <dbReference type="NCBI Taxonomy" id="252190"/>
    <lineage>
        <taxon>Eukaryota</taxon>
        <taxon>Fungi</taxon>
        <taxon>Dikarya</taxon>
        <taxon>Ascomycota</taxon>
        <taxon>Pezizomycotina</taxon>
        <taxon>Sordariomycetes</taxon>
        <taxon>Sordariomycetidae</taxon>
        <taxon>Sordariales</taxon>
        <taxon>Podosporaceae</taxon>
        <taxon>Podospora</taxon>
    </lineage>
</organism>
<gene>
    <name evidence="2" type="ORF">QBC38DRAFT_138505</name>
</gene>
<protein>
    <submittedName>
        <fullName evidence="2">Uncharacterized protein</fullName>
    </submittedName>
</protein>
<name>A0AAN6YLD8_9PEZI</name>
<evidence type="ECO:0000256" key="1">
    <source>
        <dbReference type="SAM" id="MobiDB-lite"/>
    </source>
</evidence>
<dbReference type="EMBL" id="MU865568">
    <property type="protein sequence ID" value="KAK4221249.1"/>
    <property type="molecule type" value="Genomic_DNA"/>
</dbReference>
<sequence>MFSASLSAASVDWSNYEGLEDTSKSTNIFSSSYNHPESYVDFNFGGSDQLQTEGSGDKLTLQQTHKEKEVLLLRHKLQSGLLMRNQEPKEDEMQLMSAYIEKLEGLPDLEVSIIRSTQIYKVLRAILNPDKIPREDEFCFKERCQSLLNTWNKLLTTDELAASVAAGSLEDVGQTVRVAKGGREAGEGPAVDCREEGSGGSHGSPQGRIGL</sequence>
<proteinExistence type="predicted"/>
<feature type="region of interest" description="Disordered" evidence="1">
    <location>
        <begin position="180"/>
        <end position="211"/>
    </location>
</feature>
<dbReference type="Proteomes" id="UP001301958">
    <property type="component" value="Unassembled WGS sequence"/>
</dbReference>
<feature type="compositionally biased region" description="Basic and acidic residues" evidence="1">
    <location>
        <begin position="181"/>
        <end position="197"/>
    </location>
</feature>
<dbReference type="AlphaFoldDB" id="A0AAN6YLD8"/>
<accession>A0AAN6YLD8</accession>
<evidence type="ECO:0000313" key="2">
    <source>
        <dbReference type="EMBL" id="KAK4221249.1"/>
    </source>
</evidence>
<comment type="caution">
    <text evidence="2">The sequence shown here is derived from an EMBL/GenBank/DDBJ whole genome shotgun (WGS) entry which is preliminary data.</text>
</comment>